<feature type="chain" id="PRO_5045121881" evidence="3">
    <location>
        <begin position="24"/>
        <end position="462"/>
    </location>
</feature>
<keyword evidence="1" id="KW-0175">Coiled coil</keyword>
<organism evidence="4 5">
    <name type="scientific">Candidatus Hydrogenosomobacter endosymbioticus</name>
    <dbReference type="NCBI Taxonomy" id="2558174"/>
    <lineage>
        <taxon>Bacteria</taxon>
        <taxon>Pseudomonadati</taxon>
        <taxon>Pseudomonadota</taxon>
        <taxon>Alphaproteobacteria</taxon>
        <taxon>Holosporales</taxon>
        <taxon>Holosporaceae</taxon>
        <taxon>Candidatus Hydrogenosomobacter</taxon>
    </lineage>
</organism>
<dbReference type="RefSeq" id="WP_236865565.1">
    <property type="nucleotide sequence ID" value="NZ_AP025225.1"/>
</dbReference>
<feature type="compositionally biased region" description="Polar residues" evidence="2">
    <location>
        <begin position="451"/>
        <end position="462"/>
    </location>
</feature>
<feature type="region of interest" description="Disordered" evidence="2">
    <location>
        <begin position="426"/>
        <end position="462"/>
    </location>
</feature>
<reference evidence="4" key="1">
    <citation type="submission" date="2021-10" db="EMBL/GenBank/DDBJ databases">
        <title>Genome Sequence of The Candidatus Hydrogeosomobacter endosymbioticus, an Intracellular Bacterial Symbiont of the Anaerobic Ciliate GW7.</title>
        <authorList>
            <person name="Shiohama Y."/>
            <person name="Shinzato N."/>
        </authorList>
    </citation>
    <scope>NUCLEOTIDE SEQUENCE [LARGE SCALE GENOMIC DNA]</scope>
    <source>
        <strain evidence="4">200920</strain>
    </source>
</reference>
<keyword evidence="3" id="KW-0732">Signal</keyword>
<feature type="compositionally biased region" description="Basic and acidic residues" evidence="2">
    <location>
        <begin position="430"/>
        <end position="449"/>
    </location>
</feature>
<feature type="coiled-coil region" evidence="1">
    <location>
        <begin position="146"/>
        <end position="173"/>
    </location>
</feature>
<evidence type="ECO:0000256" key="2">
    <source>
        <dbReference type="SAM" id="MobiDB-lite"/>
    </source>
</evidence>
<evidence type="ECO:0000256" key="1">
    <source>
        <dbReference type="SAM" id="Coils"/>
    </source>
</evidence>
<name>A0ABM7V8L2_9PROT</name>
<evidence type="ECO:0000313" key="5">
    <source>
        <dbReference type="Proteomes" id="UP001320209"/>
    </source>
</evidence>
<proteinExistence type="predicted"/>
<keyword evidence="5" id="KW-1185">Reference proteome</keyword>
<evidence type="ECO:0000256" key="3">
    <source>
        <dbReference type="SAM" id="SignalP"/>
    </source>
</evidence>
<gene>
    <name evidence="4" type="ORF">HYD_2520</name>
</gene>
<dbReference type="Proteomes" id="UP001320209">
    <property type="component" value="Chromosome"/>
</dbReference>
<dbReference type="EMBL" id="AP025225">
    <property type="protein sequence ID" value="BDB96119.1"/>
    <property type="molecule type" value="Genomic_DNA"/>
</dbReference>
<feature type="signal peptide" evidence="3">
    <location>
        <begin position="1"/>
        <end position="23"/>
    </location>
</feature>
<protein>
    <submittedName>
        <fullName evidence="4">Uncharacterized protein</fullName>
    </submittedName>
</protein>
<accession>A0ABM7V8L2</accession>
<sequence length="462" mass="52894">MKKFTVRICFVLASALINHNASAARSVAEILADIDYITTIKNEKSDTSAVLKLFQKIDEEKNKLYTAGTKLTKLLCEINYIGNGGLDGIGIGILKSQAKNAMKDEMEKSINNDVDKMRSNIVPTIIGHLTFLENLRYEHIYYDIKNSCANKILADLKAELNEVIQEKSKNDKDLLQKKRNAIASNKNVENMQVGVEKNAEQKAIHEQANQAVQKHPLQSENIKIKPLQPENNAIARIASNSHNEQQLLSLNNNLYSAANQKNYKNHYTYQKSVYGEYNQQYQQYKNEFNSYGQKEPERGYIPNNYREPASINGYGQQNNKMVLPYVQEKKNIAKQSEQIKSENYNIRHRSNSCATLLVRHHEKSAMDQNSPFSYKNIKNAVGNKTKDSICSIDEEQEELPLAIDSEQLYENDHPYFKDEEAQKLGLFKSRASDQKNNDYDLQEKQDKNYQSKKATSSKNENN</sequence>
<evidence type="ECO:0000313" key="4">
    <source>
        <dbReference type="EMBL" id="BDB96119.1"/>
    </source>
</evidence>